<dbReference type="Proteomes" id="UP000671973">
    <property type="component" value="Segment"/>
</dbReference>
<gene>
    <name evidence="2" type="ORF">Ab1vBOLIVR1_gp21</name>
</gene>
<name>A0A858MR11_9CAUD</name>
<reference evidence="2 3" key="1">
    <citation type="submission" date="2020-03" db="EMBL/GenBank/DDBJ databases">
        <authorList>
            <person name="Holtappels D."/>
            <person name="Bomans J.P.J."/>
            <person name="Lavigne R."/>
            <person name="Wagemans J."/>
        </authorList>
    </citation>
    <scope>NUCLEOTIDE SEQUENCE [LARGE SCALE GENOMIC DNA]</scope>
    <source>
        <strain evidence="2 3">OLIVR1</strain>
    </source>
</reference>
<keyword evidence="1" id="KW-1133">Transmembrane helix</keyword>
<evidence type="ECO:0000313" key="2">
    <source>
        <dbReference type="EMBL" id="QIW87216.1"/>
    </source>
</evidence>
<keyword evidence="3" id="KW-1185">Reference proteome</keyword>
<evidence type="ECO:0000313" key="3">
    <source>
        <dbReference type="Proteomes" id="UP000671973"/>
    </source>
</evidence>
<keyword evidence="1" id="KW-0812">Transmembrane</keyword>
<protein>
    <submittedName>
        <fullName evidence="2">Uncharacterized protein</fullName>
    </submittedName>
</protein>
<feature type="transmembrane region" description="Helical" evidence="1">
    <location>
        <begin position="12"/>
        <end position="32"/>
    </location>
</feature>
<sequence>MDITINLTTTAAGCISTSVVIIALIIGVISAFKG</sequence>
<accession>A0A858MR11</accession>
<dbReference type="EMBL" id="MT234338">
    <property type="protein sequence ID" value="QIW87216.1"/>
    <property type="molecule type" value="Genomic_DNA"/>
</dbReference>
<organism evidence="2 3">
    <name type="scientific">Agrobacterium phage OLIVR1</name>
    <dbReference type="NCBI Taxonomy" id="2723769"/>
    <lineage>
        <taxon>Viruses</taxon>
        <taxon>Duplodnaviria</taxon>
        <taxon>Heunggongvirae</taxon>
        <taxon>Uroviricota</taxon>
        <taxon>Caudoviricetes</taxon>
        <taxon>Schitoviridae</taxon>
        <taxon>Oliverunavirus</taxon>
        <taxon>Oliverunavirus OLIVR1</taxon>
    </lineage>
</organism>
<evidence type="ECO:0000256" key="1">
    <source>
        <dbReference type="SAM" id="Phobius"/>
    </source>
</evidence>
<proteinExistence type="predicted"/>
<keyword evidence="1" id="KW-0472">Membrane</keyword>